<dbReference type="KEGG" id="ddb:E7747_05855"/>
<organism evidence="1 2">
    <name type="scientific">Duncaniella dubosii</name>
    <dbReference type="NCBI Taxonomy" id="2518971"/>
    <lineage>
        <taxon>Bacteria</taxon>
        <taxon>Pseudomonadati</taxon>
        <taxon>Bacteroidota</taxon>
        <taxon>Bacteroidia</taxon>
        <taxon>Bacteroidales</taxon>
        <taxon>Muribaculaceae</taxon>
        <taxon>Duncaniella</taxon>
    </lineage>
</organism>
<dbReference type="RefSeq" id="WP_136414718.1">
    <property type="nucleotide sequence ID" value="NZ_CP039396.1"/>
</dbReference>
<gene>
    <name evidence="1" type="ORF">E7747_05855</name>
</gene>
<reference evidence="2" key="1">
    <citation type="submission" date="2019-02" db="EMBL/GenBank/DDBJ databases">
        <title>Isolation and identification of novel species under the genus Muribaculum.</title>
        <authorList>
            <person name="Miyake S."/>
            <person name="Ding Y."/>
            <person name="Low A."/>
            <person name="Soh M."/>
            <person name="Seedorf H."/>
        </authorList>
    </citation>
    <scope>NUCLEOTIDE SEQUENCE [LARGE SCALE GENOMIC DNA]</scope>
    <source>
        <strain evidence="2">H5</strain>
    </source>
</reference>
<evidence type="ECO:0000313" key="1">
    <source>
        <dbReference type="EMBL" id="QCD41851.1"/>
    </source>
</evidence>
<dbReference type="AlphaFoldDB" id="A0A4P7W1R2"/>
<dbReference type="Proteomes" id="UP000297149">
    <property type="component" value="Chromosome"/>
</dbReference>
<protein>
    <submittedName>
        <fullName evidence="1">Uncharacterized protein</fullName>
    </submittedName>
</protein>
<dbReference type="EMBL" id="CP039396">
    <property type="protein sequence ID" value="QCD41851.1"/>
    <property type="molecule type" value="Genomic_DNA"/>
</dbReference>
<name>A0A4P7W1R2_9BACT</name>
<accession>A0A4P7W1R2</accession>
<keyword evidence="2" id="KW-1185">Reference proteome</keyword>
<sequence length="100" mass="11527">MTNKEMKTRLADMAGQISTIEEERREFVWTECVPAIISRMKEKGKSTLYLREAEYNKFFEPGELWGISRVPSMQPKNCVLTTISLCLNTAWSAIVNRPII</sequence>
<evidence type="ECO:0000313" key="2">
    <source>
        <dbReference type="Proteomes" id="UP000297149"/>
    </source>
</evidence>
<proteinExistence type="predicted"/>